<dbReference type="EMBL" id="KT716399">
    <property type="protein sequence ID" value="ALH46277.1"/>
    <property type="molecule type" value="Genomic_DNA"/>
</dbReference>
<gene>
    <name evidence="1" type="ORF">POR1_72</name>
</gene>
<keyword evidence="2" id="KW-1185">Reference proteome</keyword>
<sequence length="130" mass="13797">MNKAKILGVLASLGLGGLLTYGASGSRSSASRTKSRSYGSFARKTAEQNAADFKAAGIKRLRRQQRNVLLSEKGAFDDSRLTYPLTGARSARRLLGSMDAASRGTSAAMRFSNMNGVRVFADGKEIVGFG</sequence>
<organism evidence="1 2">
    <name type="scientific">Pseudomonas phage POR1</name>
    <dbReference type="NCBI Taxonomy" id="1718594"/>
    <lineage>
        <taxon>Viruses</taxon>
        <taxon>Duplodnaviria</taxon>
        <taxon>Heunggongvirae</taxon>
        <taxon>Uroviricota</taxon>
        <taxon>Caudoviricetes</taxon>
        <taxon>Porunavirus</taxon>
        <taxon>Porunavirus POR1</taxon>
    </lineage>
</organism>
<dbReference type="Proteomes" id="UP000225954">
    <property type="component" value="Segment"/>
</dbReference>
<reference evidence="1 2" key="1">
    <citation type="journal article" date="2016" name="Genome Announc.">
        <title>Genome Sequences of Pseudomonas oryzihabitans Phage POR1 and Pseudomonas aeruginosa Phage PAE1.</title>
        <authorList>
            <person name="Dyson Z.A."/>
            <person name="Seviour R.J."/>
            <person name="Tucci J."/>
            <person name="Petrovski S."/>
        </authorList>
    </citation>
    <scope>NUCLEOTIDE SEQUENCE [LARGE SCALE GENOMIC DNA]</scope>
</reference>
<proteinExistence type="predicted"/>
<evidence type="ECO:0000313" key="1">
    <source>
        <dbReference type="EMBL" id="ALH46277.1"/>
    </source>
</evidence>
<accession>A0A0N9SIE1</accession>
<evidence type="ECO:0000313" key="2">
    <source>
        <dbReference type="Proteomes" id="UP000225954"/>
    </source>
</evidence>
<protein>
    <submittedName>
        <fullName evidence="1">Uncharacterized protein</fullName>
    </submittedName>
</protein>
<name>A0A0N9SIE1_9CAUD</name>